<evidence type="ECO:0000313" key="3">
    <source>
        <dbReference type="Proteomes" id="UP000683310"/>
    </source>
</evidence>
<sequence>MSLKPLARTGLGVLTAVAALALTQGVGPAAADITATTVTQPHGEEVPVPISEITIAITDANPVWVTLNGTVLTGGPITPKGPYATAAGVTYYSVVIALDCVNTPLHVVAAQKNAAGAITSQMSADYTPAPAPASGSAALNNMTTGSGNGAAQADQGCHIRYVL</sequence>
<dbReference type="EMBL" id="CP074371">
    <property type="protein sequence ID" value="QVI21698.1"/>
    <property type="molecule type" value="Genomic_DNA"/>
</dbReference>
<keyword evidence="3" id="KW-1185">Reference proteome</keyword>
<proteinExistence type="predicted"/>
<keyword evidence="1" id="KW-0732">Signal</keyword>
<feature type="signal peptide" evidence="1">
    <location>
        <begin position="1"/>
        <end position="31"/>
    </location>
</feature>
<organism evidence="2 3">
    <name type="scientific">Nocardia tengchongensis</name>
    <dbReference type="NCBI Taxonomy" id="2055889"/>
    <lineage>
        <taxon>Bacteria</taxon>
        <taxon>Bacillati</taxon>
        <taxon>Actinomycetota</taxon>
        <taxon>Actinomycetes</taxon>
        <taxon>Mycobacteriales</taxon>
        <taxon>Nocardiaceae</taxon>
        <taxon>Nocardia</taxon>
    </lineage>
</organism>
<dbReference type="Proteomes" id="UP000683310">
    <property type="component" value="Chromosome"/>
</dbReference>
<dbReference type="RefSeq" id="WP_213557799.1">
    <property type="nucleotide sequence ID" value="NZ_JBHZDI010000023.1"/>
</dbReference>
<accession>A0ABX8CRK3</accession>
<reference evidence="2 3" key="1">
    <citation type="submission" date="2021-04" db="EMBL/GenBank/DDBJ databases">
        <title>Nocardia tengchongensis.</title>
        <authorList>
            <person name="Zhuang k."/>
            <person name="Ran Y."/>
            <person name="Li W."/>
        </authorList>
    </citation>
    <scope>NUCLEOTIDE SEQUENCE [LARGE SCALE GENOMIC DNA]</scope>
    <source>
        <strain evidence="2 3">CFH S0057</strain>
    </source>
</reference>
<feature type="chain" id="PRO_5046563060" description="Ig-like domain-containing protein" evidence="1">
    <location>
        <begin position="32"/>
        <end position="163"/>
    </location>
</feature>
<evidence type="ECO:0008006" key="4">
    <source>
        <dbReference type="Google" id="ProtNLM"/>
    </source>
</evidence>
<gene>
    <name evidence="2" type="ORF">KHQ06_00425</name>
</gene>
<protein>
    <recommendedName>
        <fullName evidence="4">Ig-like domain-containing protein</fullName>
    </recommendedName>
</protein>
<evidence type="ECO:0000313" key="2">
    <source>
        <dbReference type="EMBL" id="QVI21698.1"/>
    </source>
</evidence>
<name>A0ABX8CRK3_9NOCA</name>
<evidence type="ECO:0000256" key="1">
    <source>
        <dbReference type="SAM" id="SignalP"/>
    </source>
</evidence>